<evidence type="ECO:0000313" key="2">
    <source>
        <dbReference type="Proteomes" id="UP000076925"/>
    </source>
</evidence>
<reference evidence="1 2" key="1">
    <citation type="journal article" date="2013" name="Genome Biol. Evol.">
        <title>Genomes of Stigonematalean cyanobacteria (subsection V) and the evolution of oxygenic photosynthesis from prokaryotes to plastids.</title>
        <authorList>
            <person name="Dagan T."/>
            <person name="Roettger M."/>
            <person name="Stucken K."/>
            <person name="Landan G."/>
            <person name="Koch R."/>
            <person name="Major P."/>
            <person name="Gould S.B."/>
            <person name="Goremykin V.V."/>
            <person name="Rippka R."/>
            <person name="Tandeau de Marsac N."/>
            <person name="Gugger M."/>
            <person name="Lockhart P.J."/>
            <person name="Allen J.F."/>
            <person name="Brune I."/>
            <person name="Maus I."/>
            <person name="Puhler A."/>
            <person name="Martin W.F."/>
        </authorList>
    </citation>
    <scope>NUCLEOTIDE SEQUENCE [LARGE SCALE GENOMIC DNA]</scope>
    <source>
        <strain evidence="1 2">PCC 7110</strain>
    </source>
</reference>
<dbReference type="OrthoDB" id="488019at2"/>
<name>A0A139X5T8_9CYAN</name>
<accession>A0A139X5T8</accession>
<dbReference type="EMBL" id="ANNX02000031">
    <property type="protein sequence ID" value="KYC40003.1"/>
    <property type="molecule type" value="Genomic_DNA"/>
</dbReference>
<comment type="caution">
    <text evidence="1">The sequence shown here is derived from an EMBL/GenBank/DDBJ whole genome shotgun (WGS) entry which is preliminary data.</text>
</comment>
<evidence type="ECO:0000313" key="1">
    <source>
        <dbReference type="EMBL" id="KYC40003.1"/>
    </source>
</evidence>
<proteinExistence type="predicted"/>
<dbReference type="Proteomes" id="UP000076925">
    <property type="component" value="Unassembled WGS sequence"/>
</dbReference>
<protein>
    <submittedName>
        <fullName evidence="1">Uncharacterized protein</fullName>
    </submittedName>
</protein>
<keyword evidence="2" id="KW-1185">Reference proteome</keyword>
<dbReference type="RefSeq" id="WP_017747106.1">
    <property type="nucleotide sequence ID" value="NZ_KQ976354.1"/>
</dbReference>
<dbReference type="AlphaFoldDB" id="A0A139X5T8"/>
<organism evidence="1 2">
    <name type="scientific">Scytonema hofmannii PCC 7110</name>
    <dbReference type="NCBI Taxonomy" id="128403"/>
    <lineage>
        <taxon>Bacteria</taxon>
        <taxon>Bacillati</taxon>
        <taxon>Cyanobacteriota</taxon>
        <taxon>Cyanophyceae</taxon>
        <taxon>Nostocales</taxon>
        <taxon>Scytonemataceae</taxon>
        <taxon>Scytonema</taxon>
    </lineage>
</organism>
<sequence>MTNAQPEDITARLDNIDEQLEQLGDEIDLIRTIQNGNRRETRANSQTAARLERTVNRLADIARDHQVALRIASQEAERDRQEFRSEIRRIWEYLRDRNGGSSPPQ</sequence>
<gene>
    <name evidence="1" type="ORF">WA1_29025</name>
</gene>